<dbReference type="eggNOG" id="COG1393">
    <property type="taxonomic scope" value="Bacteria"/>
</dbReference>
<dbReference type="OrthoDB" id="9790554at2"/>
<dbReference type="Gene3D" id="3.40.30.10">
    <property type="entry name" value="Glutaredoxin"/>
    <property type="match status" value="1"/>
</dbReference>
<comment type="caution">
    <text evidence="5">The sequence shown here is derived from an EMBL/GenBank/DDBJ whole genome shotgun (WGS) entry which is preliminary data.</text>
</comment>
<dbReference type="AlphaFoldDB" id="A0A066TE98"/>
<protein>
    <recommendedName>
        <fullName evidence="4">Arsenate reductase</fullName>
        <ecNumber evidence="4">1.20.4.1</ecNumber>
    </recommendedName>
</protein>
<comment type="catalytic activity">
    <reaction evidence="4">
        <text>[glutaredoxin]-dithiol + arsenate + glutathione + H(+) = glutathionyl-S-S-[glutaredoxin] + arsenite + H2O</text>
        <dbReference type="Rhea" id="RHEA:22016"/>
        <dbReference type="Rhea" id="RHEA-COMP:10729"/>
        <dbReference type="Rhea" id="RHEA-COMP:17668"/>
        <dbReference type="ChEBI" id="CHEBI:15377"/>
        <dbReference type="ChEBI" id="CHEBI:15378"/>
        <dbReference type="ChEBI" id="CHEBI:29242"/>
        <dbReference type="ChEBI" id="CHEBI:29950"/>
        <dbReference type="ChEBI" id="CHEBI:48597"/>
        <dbReference type="ChEBI" id="CHEBI:57925"/>
        <dbReference type="ChEBI" id="CHEBI:146199"/>
        <dbReference type="EC" id="1.20.4.1"/>
    </reaction>
</comment>
<dbReference type="PANTHER" id="PTHR30041">
    <property type="entry name" value="ARSENATE REDUCTASE"/>
    <property type="match status" value="1"/>
</dbReference>
<keyword evidence="6" id="KW-1185">Reference proteome</keyword>
<dbReference type="PROSITE" id="PS51353">
    <property type="entry name" value="ARSC"/>
    <property type="match status" value="1"/>
</dbReference>
<proteinExistence type="inferred from homology"/>
<dbReference type="GO" id="GO:0008794">
    <property type="term" value="F:arsenate reductase (glutaredoxin) activity"/>
    <property type="evidence" value="ECO:0007669"/>
    <property type="project" value="UniProtKB-UniRule"/>
</dbReference>
<keyword evidence="2 4" id="KW-0560">Oxidoreductase</keyword>
<dbReference type="SUPFAM" id="SSF52833">
    <property type="entry name" value="Thioredoxin-like"/>
    <property type="match status" value="1"/>
</dbReference>
<evidence type="ECO:0000256" key="4">
    <source>
        <dbReference type="RuleBase" id="RU362029"/>
    </source>
</evidence>
<evidence type="ECO:0000256" key="2">
    <source>
        <dbReference type="ARBA" id="ARBA00023002"/>
    </source>
</evidence>
<dbReference type="InterPro" id="IPR036249">
    <property type="entry name" value="Thioredoxin-like_sf"/>
</dbReference>
<dbReference type="InterPro" id="IPR006660">
    <property type="entry name" value="Arsenate_reductase-like"/>
</dbReference>
<evidence type="ECO:0000256" key="3">
    <source>
        <dbReference type="PROSITE-ProRule" id="PRU01282"/>
    </source>
</evidence>
<name>A0A066TE98_9NEIS</name>
<evidence type="ECO:0000256" key="1">
    <source>
        <dbReference type="ARBA" id="ARBA00007198"/>
    </source>
</evidence>
<accession>A0A066TE98</accession>
<dbReference type="Pfam" id="PF03960">
    <property type="entry name" value="ArsC"/>
    <property type="match status" value="1"/>
</dbReference>
<organism evidence="5 6">
    <name type="scientific">Snodgrassella communis</name>
    <dbReference type="NCBI Taxonomy" id="2946699"/>
    <lineage>
        <taxon>Bacteria</taxon>
        <taxon>Pseudomonadati</taxon>
        <taxon>Pseudomonadota</taxon>
        <taxon>Betaproteobacteria</taxon>
        <taxon>Neisseriales</taxon>
        <taxon>Neisseriaceae</taxon>
        <taxon>Snodgrassella</taxon>
    </lineage>
</organism>
<evidence type="ECO:0000313" key="6">
    <source>
        <dbReference type="Proteomes" id="UP000027170"/>
    </source>
</evidence>
<dbReference type="NCBIfam" id="TIGR00014">
    <property type="entry name" value="arsC"/>
    <property type="match status" value="1"/>
</dbReference>
<sequence length="118" mass="13100">MTNTVILYHNPNCSKSRAALSLLQVRNVNTKVIPYLTEPLTEAQIRILKQKLAISSAREMMRSKDNLFTQLNLSEADEDTLIAAMAAHPILIERPIAVIGEHAAIGRPLTNIEALLEK</sequence>
<dbReference type="RefSeq" id="WP_037407617.1">
    <property type="nucleotide sequence ID" value="NZ_JFZV01000005.1"/>
</dbReference>
<dbReference type="PANTHER" id="PTHR30041:SF4">
    <property type="entry name" value="ARSENATE REDUCTASE"/>
    <property type="match status" value="1"/>
</dbReference>
<reference evidence="5 6" key="1">
    <citation type="submission" date="2014-03" db="EMBL/GenBank/DDBJ databases">
        <title>The genomes of two eusocial bee gut symbionts.</title>
        <authorList>
            <person name="Kwong W.K."/>
            <person name="Engel P."/>
            <person name="Koch H."/>
            <person name="Moran N.A."/>
        </authorList>
    </citation>
    <scope>NUCLEOTIDE SEQUENCE [LARGE SCALE GENOMIC DNA]</scope>
    <source>
        <strain evidence="6">wkB29</strain>
    </source>
</reference>
<evidence type="ECO:0000313" key="5">
    <source>
        <dbReference type="EMBL" id="KDN14712.1"/>
    </source>
</evidence>
<comment type="similarity">
    <text evidence="1 3 4">Belongs to the ArsC family.</text>
</comment>
<dbReference type="InterPro" id="IPR006659">
    <property type="entry name" value="Arsenate_reductase"/>
</dbReference>
<dbReference type="Proteomes" id="UP000027170">
    <property type="component" value="Unassembled WGS sequence"/>
</dbReference>
<gene>
    <name evidence="5" type="ORF">SALWKB29_1171</name>
</gene>
<dbReference type="EC" id="1.20.4.1" evidence="4"/>
<dbReference type="EMBL" id="JFZV01000005">
    <property type="protein sequence ID" value="KDN14712.1"/>
    <property type="molecule type" value="Genomic_DNA"/>
</dbReference>